<accession>A0AAD6RJF9</accession>
<sequence length="39" mass="4117">MLKDVGNLLYSQGKSIKIVFLINTISVATSDTSGSMRAG</sequence>
<comment type="caution">
    <text evidence="1">The sequence shown here is derived from an EMBL/GenBank/DDBJ whole genome shotgun (WGS) entry which is preliminary data.</text>
</comment>
<proteinExistence type="predicted"/>
<organism evidence="1 2">
    <name type="scientific">Populus alba x Populus x berolinensis</name>
    <dbReference type="NCBI Taxonomy" id="444605"/>
    <lineage>
        <taxon>Eukaryota</taxon>
        <taxon>Viridiplantae</taxon>
        <taxon>Streptophyta</taxon>
        <taxon>Embryophyta</taxon>
        <taxon>Tracheophyta</taxon>
        <taxon>Spermatophyta</taxon>
        <taxon>Magnoliopsida</taxon>
        <taxon>eudicotyledons</taxon>
        <taxon>Gunneridae</taxon>
        <taxon>Pentapetalae</taxon>
        <taxon>rosids</taxon>
        <taxon>fabids</taxon>
        <taxon>Malpighiales</taxon>
        <taxon>Salicaceae</taxon>
        <taxon>Saliceae</taxon>
        <taxon>Populus</taxon>
    </lineage>
</organism>
<protein>
    <submittedName>
        <fullName evidence="1">Uncharacterized protein</fullName>
    </submittedName>
</protein>
<reference evidence="1 2" key="1">
    <citation type="journal article" date="2023" name="Mol. Ecol. Resour.">
        <title>Chromosome-level genome assembly of a triploid poplar Populus alba 'Berolinensis'.</title>
        <authorList>
            <person name="Chen S."/>
            <person name="Yu Y."/>
            <person name="Wang X."/>
            <person name="Wang S."/>
            <person name="Zhang T."/>
            <person name="Zhou Y."/>
            <person name="He R."/>
            <person name="Meng N."/>
            <person name="Wang Y."/>
            <person name="Liu W."/>
            <person name="Liu Z."/>
            <person name="Liu J."/>
            <person name="Guo Q."/>
            <person name="Huang H."/>
            <person name="Sederoff R.R."/>
            <person name="Wang G."/>
            <person name="Qu G."/>
            <person name="Chen S."/>
        </authorList>
    </citation>
    <scope>NUCLEOTIDE SEQUENCE [LARGE SCALE GENOMIC DNA]</scope>
    <source>
        <strain evidence="1">SC-2020</strain>
    </source>
</reference>
<dbReference type="EMBL" id="JAQIZT010000001">
    <property type="protein sequence ID" value="KAJ7009993.1"/>
    <property type="molecule type" value="Genomic_DNA"/>
</dbReference>
<name>A0AAD6RJF9_9ROSI</name>
<evidence type="ECO:0000313" key="1">
    <source>
        <dbReference type="EMBL" id="KAJ7009993.1"/>
    </source>
</evidence>
<dbReference type="Proteomes" id="UP001164929">
    <property type="component" value="Chromosome 1"/>
</dbReference>
<gene>
    <name evidence="1" type="ORF">NC653_000645</name>
</gene>
<dbReference type="AlphaFoldDB" id="A0AAD6RJF9"/>
<evidence type="ECO:0000313" key="2">
    <source>
        <dbReference type="Proteomes" id="UP001164929"/>
    </source>
</evidence>
<keyword evidence="2" id="KW-1185">Reference proteome</keyword>